<sequence>MLPDSKISIARLSLIPRCVNQGRRGGRPAATGLKRGRRPASAQALDLIGLMWSGADHPELLRRRKRGKACHGSCVVSQSQFGAEAQRQGSLTWDRCCCVPGESGIRTHI</sequence>
<keyword evidence="2" id="KW-1185">Reference proteome</keyword>
<organism evidence="1 2">
    <name type="scientific">Colobus angolensis palliatus</name>
    <name type="common">Peters' Angolan colobus</name>
    <dbReference type="NCBI Taxonomy" id="336983"/>
    <lineage>
        <taxon>Eukaryota</taxon>
        <taxon>Metazoa</taxon>
        <taxon>Chordata</taxon>
        <taxon>Craniata</taxon>
        <taxon>Vertebrata</taxon>
        <taxon>Euteleostomi</taxon>
        <taxon>Mammalia</taxon>
        <taxon>Eutheria</taxon>
        <taxon>Euarchontoglires</taxon>
        <taxon>Primates</taxon>
        <taxon>Haplorrhini</taxon>
        <taxon>Catarrhini</taxon>
        <taxon>Cercopithecidae</taxon>
        <taxon>Colobinae</taxon>
        <taxon>Colobus</taxon>
    </lineage>
</organism>
<dbReference type="OMA" id="CVNQGRR"/>
<reference evidence="1" key="2">
    <citation type="submission" date="2025-09" db="UniProtKB">
        <authorList>
            <consortium name="Ensembl"/>
        </authorList>
    </citation>
    <scope>IDENTIFICATION</scope>
</reference>
<dbReference type="Ensembl" id="ENSCANT00000002873.1">
    <property type="protein sequence ID" value="ENSCANP00000000692.1"/>
    <property type="gene ID" value="ENSCANG00000002657.1"/>
</dbReference>
<accession>A0A2K5H8M2</accession>
<evidence type="ECO:0000313" key="1">
    <source>
        <dbReference type="Ensembl" id="ENSCANP00000000692.1"/>
    </source>
</evidence>
<name>A0A2K5H8M2_COLAP</name>
<proteinExistence type="predicted"/>
<reference evidence="1" key="1">
    <citation type="submission" date="2025-08" db="UniProtKB">
        <authorList>
            <consortium name="Ensembl"/>
        </authorList>
    </citation>
    <scope>IDENTIFICATION</scope>
</reference>
<evidence type="ECO:0000313" key="2">
    <source>
        <dbReference type="Proteomes" id="UP000233080"/>
    </source>
</evidence>
<protein>
    <submittedName>
        <fullName evidence="1">Uncharacterized protein</fullName>
    </submittedName>
</protein>
<dbReference type="AlphaFoldDB" id="A0A2K5H8M2"/>
<dbReference type="Proteomes" id="UP000233080">
    <property type="component" value="Unassembled WGS sequence"/>
</dbReference>